<feature type="signal peptide" evidence="1">
    <location>
        <begin position="1"/>
        <end position="20"/>
    </location>
</feature>
<dbReference type="RefSeq" id="WP_090223388.1">
    <property type="nucleotide sequence ID" value="NZ_FOZP01000002.1"/>
</dbReference>
<keyword evidence="1" id="KW-0732">Signal</keyword>
<evidence type="ECO:0000256" key="1">
    <source>
        <dbReference type="SAM" id="SignalP"/>
    </source>
</evidence>
<feature type="chain" id="PRO_5011459596" description="TonB protein C-terminal" evidence="1">
    <location>
        <begin position="21"/>
        <end position="110"/>
    </location>
</feature>
<name>A0A1I6PF94_9FLAO</name>
<evidence type="ECO:0008006" key="4">
    <source>
        <dbReference type="Google" id="ProtNLM"/>
    </source>
</evidence>
<sequence>MKKIKITAIALLIGVGSLFATETNKFDAPTKEIRNQIIDLLGTPDFVVQDEMTVLISFTFSSNGEIVVLNVNSSNKDVLNFIRENLNYKAINNPGEKDKLYTIPLKISEV</sequence>
<protein>
    <recommendedName>
        <fullName evidence="4">TonB protein C-terminal</fullName>
    </recommendedName>
</protein>
<dbReference type="EMBL" id="FOZP01000002">
    <property type="protein sequence ID" value="SFS38829.1"/>
    <property type="molecule type" value="Genomic_DNA"/>
</dbReference>
<reference evidence="3" key="1">
    <citation type="submission" date="2016-10" db="EMBL/GenBank/DDBJ databases">
        <authorList>
            <person name="Varghese N."/>
            <person name="Submissions S."/>
        </authorList>
    </citation>
    <scope>NUCLEOTIDE SEQUENCE [LARGE SCALE GENOMIC DNA]</scope>
    <source>
        <strain evidence="3">DSM 24450</strain>
    </source>
</reference>
<keyword evidence="3" id="KW-1185">Reference proteome</keyword>
<dbReference type="AlphaFoldDB" id="A0A1I6PF94"/>
<gene>
    <name evidence="2" type="ORF">SAMN04488006_0972</name>
</gene>
<evidence type="ECO:0000313" key="2">
    <source>
        <dbReference type="EMBL" id="SFS38829.1"/>
    </source>
</evidence>
<organism evidence="2 3">
    <name type="scientific">Lutibacter maritimus</name>
    <dbReference type="NCBI Taxonomy" id="593133"/>
    <lineage>
        <taxon>Bacteria</taxon>
        <taxon>Pseudomonadati</taxon>
        <taxon>Bacteroidota</taxon>
        <taxon>Flavobacteriia</taxon>
        <taxon>Flavobacteriales</taxon>
        <taxon>Flavobacteriaceae</taxon>
        <taxon>Lutibacter</taxon>
    </lineage>
</organism>
<proteinExistence type="predicted"/>
<dbReference type="OrthoDB" id="1203184at2"/>
<accession>A0A1I6PF94</accession>
<dbReference type="Proteomes" id="UP000199312">
    <property type="component" value="Unassembled WGS sequence"/>
</dbReference>
<evidence type="ECO:0000313" key="3">
    <source>
        <dbReference type="Proteomes" id="UP000199312"/>
    </source>
</evidence>